<dbReference type="AlphaFoldDB" id="A0AA36M9T7"/>
<dbReference type="EMBL" id="CATQJL010000305">
    <property type="protein sequence ID" value="CAJ0602750.1"/>
    <property type="molecule type" value="Genomic_DNA"/>
</dbReference>
<name>A0AA36M9T7_CYLNA</name>
<dbReference type="Proteomes" id="UP001176961">
    <property type="component" value="Unassembled WGS sequence"/>
</dbReference>
<gene>
    <name evidence="1" type="ORF">CYNAS_LOCUS14733</name>
</gene>
<keyword evidence="2" id="KW-1185">Reference proteome</keyword>
<accession>A0AA36M9T7</accession>
<protein>
    <submittedName>
        <fullName evidence="1">Uncharacterized protein</fullName>
    </submittedName>
</protein>
<reference evidence="1" key="1">
    <citation type="submission" date="2023-07" db="EMBL/GenBank/DDBJ databases">
        <authorList>
            <consortium name="CYATHOMIX"/>
        </authorList>
    </citation>
    <scope>NUCLEOTIDE SEQUENCE</scope>
    <source>
        <strain evidence="1">N/A</strain>
    </source>
</reference>
<organism evidence="1 2">
    <name type="scientific">Cylicocyclus nassatus</name>
    <name type="common">Nematode worm</name>
    <dbReference type="NCBI Taxonomy" id="53992"/>
    <lineage>
        <taxon>Eukaryota</taxon>
        <taxon>Metazoa</taxon>
        <taxon>Ecdysozoa</taxon>
        <taxon>Nematoda</taxon>
        <taxon>Chromadorea</taxon>
        <taxon>Rhabditida</taxon>
        <taxon>Rhabditina</taxon>
        <taxon>Rhabditomorpha</taxon>
        <taxon>Strongyloidea</taxon>
        <taxon>Strongylidae</taxon>
        <taxon>Cylicocyclus</taxon>
    </lineage>
</organism>
<sequence>MLLVGTAIGCRCRRCCRCCGVWHATFTPNQSCCDVSYLFFKLLPCPAEKKWADSAAAKGDEQKKGKVLRIVDKKELSDYVKRFSNFRFSIF</sequence>
<evidence type="ECO:0000313" key="1">
    <source>
        <dbReference type="EMBL" id="CAJ0602750.1"/>
    </source>
</evidence>
<proteinExistence type="predicted"/>
<comment type="caution">
    <text evidence="1">The sequence shown here is derived from an EMBL/GenBank/DDBJ whole genome shotgun (WGS) entry which is preliminary data.</text>
</comment>
<evidence type="ECO:0000313" key="2">
    <source>
        <dbReference type="Proteomes" id="UP001176961"/>
    </source>
</evidence>